<keyword evidence="2" id="KW-0809">Transit peptide</keyword>
<dbReference type="SMART" id="SM00978">
    <property type="entry name" value="Tim44"/>
    <property type="match status" value="1"/>
</dbReference>
<proteinExistence type="inferred from homology"/>
<evidence type="ECO:0000256" key="5">
    <source>
        <dbReference type="ARBA" id="ARBA00023274"/>
    </source>
</evidence>
<dbReference type="Gene3D" id="3.10.450.240">
    <property type="match status" value="1"/>
</dbReference>
<name>A0A7S0WS59_9CHLO</name>
<dbReference type="Pfam" id="PF04280">
    <property type="entry name" value="Tim44"/>
    <property type="match status" value="1"/>
</dbReference>
<comment type="similarity">
    <text evidence="6">Belongs to the mitochondrion-specific ribosomal protein mL45 family.</text>
</comment>
<evidence type="ECO:0000313" key="10">
    <source>
        <dbReference type="EMBL" id="CAD8681158.1"/>
    </source>
</evidence>
<keyword evidence="4" id="KW-0496">Mitochondrion</keyword>
<evidence type="ECO:0000256" key="3">
    <source>
        <dbReference type="ARBA" id="ARBA00022980"/>
    </source>
</evidence>
<protein>
    <recommendedName>
        <fullName evidence="7">Large ribosomal subunit protein mL45</fullName>
    </recommendedName>
    <alternativeName>
        <fullName evidence="8">39S ribosomal protein L45, mitochondrial</fullName>
    </alternativeName>
</protein>
<dbReference type="GO" id="GO:1990904">
    <property type="term" value="C:ribonucleoprotein complex"/>
    <property type="evidence" value="ECO:0007669"/>
    <property type="project" value="UniProtKB-KW"/>
</dbReference>
<evidence type="ECO:0000256" key="7">
    <source>
        <dbReference type="ARBA" id="ARBA00039448"/>
    </source>
</evidence>
<dbReference type="InterPro" id="IPR007379">
    <property type="entry name" value="Tim44-like_dom"/>
</dbReference>
<feature type="domain" description="Tim44-like" evidence="9">
    <location>
        <begin position="155"/>
        <end position="306"/>
    </location>
</feature>
<dbReference type="InterPro" id="IPR032710">
    <property type="entry name" value="NTF2-like_dom_sf"/>
</dbReference>
<evidence type="ECO:0000256" key="2">
    <source>
        <dbReference type="ARBA" id="ARBA00022946"/>
    </source>
</evidence>
<evidence type="ECO:0000256" key="4">
    <source>
        <dbReference type="ARBA" id="ARBA00023128"/>
    </source>
</evidence>
<reference evidence="10" key="1">
    <citation type="submission" date="2021-01" db="EMBL/GenBank/DDBJ databases">
        <authorList>
            <person name="Corre E."/>
            <person name="Pelletier E."/>
            <person name="Niang G."/>
            <person name="Scheremetjew M."/>
            <person name="Finn R."/>
            <person name="Kale V."/>
            <person name="Holt S."/>
            <person name="Cochrane G."/>
            <person name="Meng A."/>
            <person name="Brown T."/>
            <person name="Cohen L."/>
        </authorList>
    </citation>
    <scope>NUCLEOTIDE SEQUENCE</scope>
    <source>
        <strain evidence="10">CCMP722</strain>
    </source>
</reference>
<dbReference type="PANTHER" id="PTHR28554:SF1">
    <property type="entry name" value="LARGE RIBOSOMAL SUBUNIT PROTEIN ML45"/>
    <property type="match status" value="1"/>
</dbReference>
<gene>
    <name evidence="10" type="ORF">POBO1169_LOCUS15351</name>
</gene>
<dbReference type="InterPro" id="IPR051975">
    <property type="entry name" value="mtLSU_mL45"/>
</dbReference>
<dbReference type="GO" id="GO:0005739">
    <property type="term" value="C:mitochondrion"/>
    <property type="evidence" value="ECO:0007669"/>
    <property type="project" value="UniProtKB-SubCell"/>
</dbReference>
<evidence type="ECO:0000259" key="9">
    <source>
        <dbReference type="SMART" id="SM00978"/>
    </source>
</evidence>
<sequence length="307" mass="34527">MSALRKFTQWASSTMVREAYASRSSIRVFQRTYTSLPSTNAFVSASAARIDNPTVAGLHQLYSASRLQLSYRGHNLQTIRSYAKMGGLNPKGISSPASISAFGGRQLKPYMQSPMVIAEPYKPPPKFAATMLISLDWWKSRGTVVMGWVKSMYCMAKCTKHIKGFSVNSFKEAAGLLYKDINQLQASASQPELRQLVTEVIYTQMKREIKQRETGGWASVSWELVKLDKMDIVQSRLVAPNQTDLDNAFVQFTVHYKSQQRFAAHNSKGKVVAGDPERVMNVEDYWVLERALSQAHSKWRLAGRISV</sequence>
<keyword evidence="5" id="KW-0687">Ribonucleoprotein</keyword>
<organism evidence="10">
    <name type="scientific">Pyramimonas obovata</name>
    <dbReference type="NCBI Taxonomy" id="1411642"/>
    <lineage>
        <taxon>Eukaryota</taxon>
        <taxon>Viridiplantae</taxon>
        <taxon>Chlorophyta</taxon>
        <taxon>Pyramimonadophyceae</taxon>
        <taxon>Pyramimonadales</taxon>
        <taxon>Pyramimonadaceae</taxon>
        <taxon>Pyramimonas</taxon>
        <taxon>Pyramimonas incertae sedis</taxon>
    </lineage>
</organism>
<dbReference type="AlphaFoldDB" id="A0A7S0WS59"/>
<dbReference type="GO" id="GO:0005840">
    <property type="term" value="C:ribosome"/>
    <property type="evidence" value="ECO:0007669"/>
    <property type="project" value="UniProtKB-KW"/>
</dbReference>
<dbReference type="SUPFAM" id="SSF54427">
    <property type="entry name" value="NTF2-like"/>
    <property type="match status" value="1"/>
</dbReference>
<accession>A0A7S0WS59</accession>
<evidence type="ECO:0000256" key="1">
    <source>
        <dbReference type="ARBA" id="ARBA00004173"/>
    </source>
</evidence>
<evidence type="ECO:0000256" key="8">
    <source>
        <dbReference type="ARBA" id="ARBA00043031"/>
    </source>
</evidence>
<comment type="subcellular location">
    <subcellularLocation>
        <location evidence="1">Mitochondrion</location>
    </subcellularLocation>
</comment>
<keyword evidence="3" id="KW-0689">Ribosomal protein</keyword>
<dbReference type="PANTHER" id="PTHR28554">
    <property type="entry name" value="39S RIBOSOMAL PROTEIN L45, MITOCHONDRIAL"/>
    <property type="match status" value="1"/>
</dbReference>
<dbReference type="EMBL" id="HBFA01030431">
    <property type="protein sequence ID" value="CAD8681158.1"/>
    <property type="molecule type" value="Transcribed_RNA"/>
</dbReference>
<evidence type="ECO:0000256" key="6">
    <source>
        <dbReference type="ARBA" id="ARBA00038073"/>
    </source>
</evidence>